<proteinExistence type="predicted"/>
<dbReference type="Proteomes" id="UP000070134">
    <property type="component" value="Chromosome"/>
</dbReference>
<gene>
    <name evidence="1" type="ORF">SA2016_0808</name>
</gene>
<accession>A0A126ZX83</accession>
<protein>
    <submittedName>
        <fullName evidence="1">Uncharacterized protein</fullName>
    </submittedName>
</protein>
<evidence type="ECO:0000313" key="2">
    <source>
        <dbReference type="Proteomes" id="UP000070134"/>
    </source>
</evidence>
<evidence type="ECO:0000313" key="1">
    <source>
        <dbReference type="EMBL" id="AMM31496.1"/>
    </source>
</evidence>
<dbReference type="KEGG" id="satk:SA2016_0808"/>
<name>A0A126ZX83_9MICC</name>
<dbReference type="AlphaFoldDB" id="A0A126ZX83"/>
<reference evidence="1 2" key="1">
    <citation type="submission" date="2016-02" db="EMBL/GenBank/DDBJ databases">
        <title>Complete genome of Sinomonas atrocyanea KCTC 3377.</title>
        <authorList>
            <person name="Kim K.M."/>
        </authorList>
    </citation>
    <scope>NUCLEOTIDE SEQUENCE [LARGE SCALE GENOMIC DNA]</scope>
    <source>
        <strain evidence="1 2">KCTC 3377</strain>
    </source>
</reference>
<organism evidence="1 2">
    <name type="scientific">Sinomonas atrocyanea</name>
    <dbReference type="NCBI Taxonomy" id="37927"/>
    <lineage>
        <taxon>Bacteria</taxon>
        <taxon>Bacillati</taxon>
        <taxon>Actinomycetota</taxon>
        <taxon>Actinomycetes</taxon>
        <taxon>Micrococcales</taxon>
        <taxon>Micrococcaceae</taxon>
        <taxon>Sinomonas</taxon>
    </lineage>
</organism>
<dbReference type="EMBL" id="CP014518">
    <property type="protein sequence ID" value="AMM31496.1"/>
    <property type="molecule type" value="Genomic_DNA"/>
</dbReference>
<keyword evidence="2" id="KW-1185">Reference proteome</keyword>
<sequence>MSAERMPKRPAKGSPASQNCANLTFSVDFRRLFTKRVEFAPLKEQAVVGHDNAPGYEVTCEISPTSGIESPSGYARFQYVSDSKDGCGKTGLTADPADPAGGYANEKAEWHYTLCTKLGSVTVLYHPGTAGRPTNLAAMSRLAHTVAAGSWEIDTFLGP</sequence>